<dbReference type="SUPFAM" id="SSF48008">
    <property type="entry name" value="GntR ligand-binding domain-like"/>
    <property type="match status" value="1"/>
</dbReference>
<dbReference type="EMBL" id="JAUSUL010000002">
    <property type="protein sequence ID" value="MDQ0315192.1"/>
    <property type="molecule type" value="Genomic_DNA"/>
</dbReference>
<dbReference type="PANTHER" id="PTHR43537:SF20">
    <property type="entry name" value="HTH-TYPE TRANSCRIPTIONAL REPRESSOR GLAR"/>
    <property type="match status" value="1"/>
</dbReference>
<evidence type="ECO:0000259" key="4">
    <source>
        <dbReference type="PROSITE" id="PS50949"/>
    </source>
</evidence>
<dbReference type="InterPro" id="IPR011711">
    <property type="entry name" value="GntR_C"/>
</dbReference>
<dbReference type="Proteomes" id="UP001229244">
    <property type="component" value="Unassembled WGS sequence"/>
</dbReference>
<keyword evidence="2 5" id="KW-0238">DNA-binding</keyword>
<name>A0AAE4ASJ7_9HYPH</name>
<dbReference type="InterPro" id="IPR036390">
    <property type="entry name" value="WH_DNA-bd_sf"/>
</dbReference>
<evidence type="ECO:0000256" key="2">
    <source>
        <dbReference type="ARBA" id="ARBA00023125"/>
    </source>
</evidence>
<keyword evidence="1" id="KW-0805">Transcription regulation</keyword>
<gene>
    <name evidence="5" type="ORF">J2S73_001649</name>
</gene>
<dbReference type="InterPro" id="IPR036388">
    <property type="entry name" value="WH-like_DNA-bd_sf"/>
</dbReference>
<evidence type="ECO:0000256" key="1">
    <source>
        <dbReference type="ARBA" id="ARBA00023015"/>
    </source>
</evidence>
<proteinExistence type="predicted"/>
<dbReference type="SMART" id="SM00345">
    <property type="entry name" value="HTH_GNTR"/>
    <property type="match status" value="1"/>
</dbReference>
<dbReference type="AlphaFoldDB" id="A0AAE4ASJ7"/>
<evidence type="ECO:0000313" key="5">
    <source>
        <dbReference type="EMBL" id="MDQ0315192.1"/>
    </source>
</evidence>
<dbReference type="GO" id="GO:0003700">
    <property type="term" value="F:DNA-binding transcription factor activity"/>
    <property type="evidence" value="ECO:0007669"/>
    <property type="project" value="InterPro"/>
</dbReference>
<sequence>MAVTAKQPTGGAYETLRSEILHGDLMPGDRLRVAELNEKYKLGLTPIREALVRLSSEGLVANESHRGARVPETTLAELSDLMRTRREIEELCLRHSIANGDETWEADILSAMHLLSRASLPKTPEDRQTAAEWEARHRRFHYLLVSACGSPWLLTIWNMLVDHSERYRKLRLLLHSQSDADVRNLNAEHEQIMQHVLDRNADAAVALMDQHLGRTEAAVARLLRLEDEQD</sequence>
<organism evidence="5 6">
    <name type="scientific">Amorphus orientalis</name>
    <dbReference type="NCBI Taxonomy" id="649198"/>
    <lineage>
        <taxon>Bacteria</taxon>
        <taxon>Pseudomonadati</taxon>
        <taxon>Pseudomonadota</taxon>
        <taxon>Alphaproteobacteria</taxon>
        <taxon>Hyphomicrobiales</taxon>
        <taxon>Amorphaceae</taxon>
        <taxon>Amorphus</taxon>
    </lineage>
</organism>
<keyword evidence="6" id="KW-1185">Reference proteome</keyword>
<dbReference type="Gene3D" id="1.20.120.530">
    <property type="entry name" value="GntR ligand-binding domain-like"/>
    <property type="match status" value="1"/>
</dbReference>
<dbReference type="PROSITE" id="PS50949">
    <property type="entry name" value="HTH_GNTR"/>
    <property type="match status" value="1"/>
</dbReference>
<protein>
    <submittedName>
        <fullName evidence="5">DNA-binding GntR family transcriptional regulator</fullName>
    </submittedName>
</protein>
<dbReference type="SMART" id="SM00895">
    <property type="entry name" value="FCD"/>
    <property type="match status" value="1"/>
</dbReference>
<dbReference type="Gene3D" id="1.10.10.10">
    <property type="entry name" value="Winged helix-like DNA-binding domain superfamily/Winged helix DNA-binding domain"/>
    <property type="match status" value="1"/>
</dbReference>
<reference evidence="5" key="1">
    <citation type="submission" date="2023-07" db="EMBL/GenBank/DDBJ databases">
        <title>Genomic Encyclopedia of Type Strains, Phase IV (KMG-IV): sequencing the most valuable type-strain genomes for metagenomic binning, comparative biology and taxonomic classification.</title>
        <authorList>
            <person name="Goeker M."/>
        </authorList>
    </citation>
    <scope>NUCLEOTIDE SEQUENCE</scope>
    <source>
        <strain evidence="5">DSM 21202</strain>
    </source>
</reference>
<keyword evidence="3" id="KW-0804">Transcription</keyword>
<evidence type="ECO:0000256" key="3">
    <source>
        <dbReference type="ARBA" id="ARBA00023163"/>
    </source>
</evidence>
<evidence type="ECO:0000313" key="6">
    <source>
        <dbReference type="Proteomes" id="UP001229244"/>
    </source>
</evidence>
<accession>A0AAE4ASJ7</accession>
<feature type="domain" description="HTH gntR-type" evidence="4">
    <location>
        <begin position="6"/>
        <end position="73"/>
    </location>
</feature>
<dbReference type="PANTHER" id="PTHR43537">
    <property type="entry name" value="TRANSCRIPTIONAL REGULATOR, GNTR FAMILY"/>
    <property type="match status" value="1"/>
</dbReference>
<dbReference type="Pfam" id="PF07729">
    <property type="entry name" value="FCD"/>
    <property type="match status" value="1"/>
</dbReference>
<dbReference type="InterPro" id="IPR000524">
    <property type="entry name" value="Tscrpt_reg_HTH_GntR"/>
</dbReference>
<dbReference type="Pfam" id="PF00392">
    <property type="entry name" value="GntR"/>
    <property type="match status" value="1"/>
</dbReference>
<dbReference type="RefSeq" id="WP_306885031.1">
    <property type="nucleotide sequence ID" value="NZ_JAUSUL010000002.1"/>
</dbReference>
<dbReference type="InterPro" id="IPR008920">
    <property type="entry name" value="TF_FadR/GntR_C"/>
</dbReference>
<comment type="caution">
    <text evidence="5">The sequence shown here is derived from an EMBL/GenBank/DDBJ whole genome shotgun (WGS) entry which is preliminary data.</text>
</comment>
<dbReference type="SUPFAM" id="SSF46785">
    <property type="entry name" value="Winged helix' DNA-binding domain"/>
    <property type="match status" value="1"/>
</dbReference>
<dbReference type="GO" id="GO:0003677">
    <property type="term" value="F:DNA binding"/>
    <property type="evidence" value="ECO:0007669"/>
    <property type="project" value="UniProtKB-KW"/>
</dbReference>